<evidence type="ECO:0000256" key="1">
    <source>
        <dbReference type="SAM" id="MobiDB-lite"/>
    </source>
</evidence>
<dbReference type="InterPro" id="IPR045999">
    <property type="entry name" value="DUF5955"/>
</dbReference>
<organism evidence="2 3">
    <name type="scientific">Actinomadura bangladeshensis</name>
    <dbReference type="NCBI Taxonomy" id="453573"/>
    <lineage>
        <taxon>Bacteria</taxon>
        <taxon>Bacillati</taxon>
        <taxon>Actinomycetota</taxon>
        <taxon>Actinomycetes</taxon>
        <taxon>Streptosporangiales</taxon>
        <taxon>Thermomonosporaceae</taxon>
        <taxon>Actinomadura</taxon>
    </lineage>
</organism>
<protein>
    <recommendedName>
        <fullName evidence="4">DUF4404 family protein</fullName>
    </recommendedName>
</protein>
<dbReference type="EMBL" id="JAAGLI010000501">
    <property type="protein sequence ID" value="NEA24660.1"/>
    <property type="molecule type" value="Genomic_DNA"/>
</dbReference>
<dbReference type="AlphaFoldDB" id="A0A6L9QGR5"/>
<evidence type="ECO:0008006" key="4">
    <source>
        <dbReference type="Google" id="ProtNLM"/>
    </source>
</evidence>
<dbReference type="Proteomes" id="UP000475532">
    <property type="component" value="Unassembled WGS sequence"/>
</dbReference>
<comment type="caution">
    <text evidence="2">The sequence shown here is derived from an EMBL/GenBank/DDBJ whole genome shotgun (WGS) entry which is preliminary data.</text>
</comment>
<name>A0A6L9QGR5_9ACTN</name>
<sequence>MNRQGDRGIIIGGNANVSGQVASGDHVTQNQRIDAAAPGQDIADALARVERLLEAHGADVEEPGRAHRDLADIREEADSGDPDPERVEGALGRLGRRVAGVAVLAEAIHALGTAIGVGG</sequence>
<gene>
    <name evidence="2" type="ORF">G3I70_19510</name>
</gene>
<evidence type="ECO:0000313" key="3">
    <source>
        <dbReference type="Proteomes" id="UP000475532"/>
    </source>
</evidence>
<proteinExistence type="predicted"/>
<feature type="region of interest" description="Disordered" evidence="1">
    <location>
        <begin position="57"/>
        <end position="88"/>
    </location>
</feature>
<accession>A0A6L9QGR5</accession>
<dbReference type="Pfam" id="PF19380">
    <property type="entry name" value="DUF5955"/>
    <property type="match status" value="1"/>
</dbReference>
<evidence type="ECO:0000313" key="2">
    <source>
        <dbReference type="EMBL" id="NEA24660.1"/>
    </source>
</evidence>
<reference evidence="2 3" key="1">
    <citation type="submission" date="2020-01" db="EMBL/GenBank/DDBJ databases">
        <title>Insect and environment-associated Actinomycetes.</title>
        <authorList>
            <person name="Currrie C."/>
            <person name="Chevrette M."/>
            <person name="Carlson C."/>
            <person name="Stubbendieck R."/>
            <person name="Wendt-Pienkowski E."/>
        </authorList>
    </citation>
    <scope>NUCLEOTIDE SEQUENCE [LARGE SCALE GENOMIC DNA]</scope>
    <source>
        <strain evidence="2 3">SID10258</strain>
    </source>
</reference>
<dbReference type="RefSeq" id="WP_163057938.1">
    <property type="nucleotide sequence ID" value="NZ_JAAGLI010000501.1"/>
</dbReference>